<accession>C5KHR0</accession>
<dbReference type="Proteomes" id="UP000007800">
    <property type="component" value="Unassembled WGS sequence"/>
</dbReference>
<organism evidence="3">
    <name type="scientific">Perkinsus marinus (strain ATCC 50983 / TXsc)</name>
    <dbReference type="NCBI Taxonomy" id="423536"/>
    <lineage>
        <taxon>Eukaryota</taxon>
        <taxon>Sar</taxon>
        <taxon>Alveolata</taxon>
        <taxon>Perkinsozoa</taxon>
        <taxon>Perkinsea</taxon>
        <taxon>Perkinsida</taxon>
        <taxon>Perkinsidae</taxon>
        <taxon>Perkinsus</taxon>
    </lineage>
</organism>
<reference evidence="2 3" key="1">
    <citation type="submission" date="2008-07" db="EMBL/GenBank/DDBJ databases">
        <authorList>
            <person name="El-Sayed N."/>
            <person name="Caler E."/>
            <person name="Inman J."/>
            <person name="Amedeo P."/>
            <person name="Hass B."/>
            <person name="Wortman J."/>
        </authorList>
    </citation>
    <scope>NUCLEOTIDE SEQUENCE [LARGE SCALE GENOMIC DNA]</scope>
    <source>
        <strain evidence="3">ATCC 50983 / TXsc</strain>
    </source>
</reference>
<dbReference type="GeneID" id="9061184"/>
<name>C5KHR0_PERM5</name>
<dbReference type="AlphaFoldDB" id="C5KHR0"/>
<evidence type="ECO:0000313" key="2">
    <source>
        <dbReference type="EMBL" id="EER16122.1"/>
    </source>
</evidence>
<evidence type="ECO:0000313" key="3">
    <source>
        <dbReference type="Proteomes" id="UP000007800"/>
    </source>
</evidence>
<proteinExistence type="predicted"/>
<gene>
    <name evidence="2" type="ORF">Pmar_PMAR003585</name>
</gene>
<keyword evidence="3" id="KW-1185">Reference proteome</keyword>
<feature type="region of interest" description="Disordered" evidence="1">
    <location>
        <begin position="1"/>
        <end position="38"/>
    </location>
</feature>
<dbReference type="InParanoid" id="C5KHR0"/>
<feature type="compositionally biased region" description="Basic residues" evidence="1">
    <location>
        <begin position="9"/>
        <end position="21"/>
    </location>
</feature>
<dbReference type="RefSeq" id="XP_002784326.1">
    <property type="nucleotide sequence ID" value="XM_002784280.1"/>
</dbReference>
<sequence>MSPEEPQRSPHRHHTAARRRRFTEPTAHASTHQGRPGNIDLTISLLTRLVQGHDPDRILTEVLAYQGDMLPWGARAM</sequence>
<dbReference type="EMBL" id="GG673069">
    <property type="protein sequence ID" value="EER16122.1"/>
    <property type="molecule type" value="Genomic_DNA"/>
</dbReference>
<evidence type="ECO:0000256" key="1">
    <source>
        <dbReference type="SAM" id="MobiDB-lite"/>
    </source>
</evidence>
<protein>
    <submittedName>
        <fullName evidence="2">Uncharacterized protein</fullName>
    </submittedName>
</protein>